<evidence type="ECO:0000259" key="1">
    <source>
        <dbReference type="Pfam" id="PF13480"/>
    </source>
</evidence>
<sequence>MSFTLDLFASQSDAASREGEGASRVSRLAFVAEGAEGLARLEPVWRRLSESARDQSVFQTYGFARSAARYHEERGERVLVAVAEWEGRPACILPVAVRRRGGVRVGSFLGDPIAQYGDALMAAGAPARTAELALKRLANGGAVDLFEFRRVRDDAALGPALKSFALEVGLAVEAPHADLACETGAETFLLRVAGAKQKRERARSRRRLAERGELRFEALRGPDAIDALRHAFALKRGWLVAQGEASAVLDDPRALAALERLALDPQDGASLVVGRLTVGGVPAAFEVGLVKGRRFHAYLGAVAEPFAAASPGKTVMEETLAWCLGEGVDLYDLLPPADAYKRRWSNGSTKVRVYVAPVTRVGKLYAGVWLGALRPRLRAALAAMPASLRRRVGVAALKAGAA</sequence>
<reference evidence="2" key="1">
    <citation type="submission" date="2020-10" db="EMBL/GenBank/DDBJ databases">
        <authorList>
            <person name="Abbas A."/>
            <person name="Razzaq R."/>
            <person name="Waqas M."/>
            <person name="Abbas N."/>
            <person name="Nielsen T.K."/>
            <person name="Hansen L.H."/>
            <person name="Hussain S."/>
            <person name="Shahid M."/>
        </authorList>
    </citation>
    <scope>NUCLEOTIDE SEQUENCE</scope>
    <source>
        <strain evidence="2">S14</strain>
    </source>
</reference>
<organism evidence="2 3">
    <name type="scientific">Chelatococcus sambhunathii</name>
    <dbReference type="NCBI Taxonomy" id="363953"/>
    <lineage>
        <taxon>Bacteria</taxon>
        <taxon>Pseudomonadati</taxon>
        <taxon>Pseudomonadota</taxon>
        <taxon>Alphaproteobacteria</taxon>
        <taxon>Hyphomicrobiales</taxon>
        <taxon>Chelatococcaceae</taxon>
        <taxon>Chelatococcus</taxon>
    </lineage>
</organism>
<accession>A0ABU1DBQ3</accession>
<dbReference type="EMBL" id="JADBEO010000004">
    <property type="protein sequence ID" value="MDR4305500.1"/>
    <property type="molecule type" value="Genomic_DNA"/>
</dbReference>
<dbReference type="Proteomes" id="UP001181622">
    <property type="component" value="Unassembled WGS sequence"/>
</dbReference>
<keyword evidence="3" id="KW-1185">Reference proteome</keyword>
<gene>
    <name evidence="2" type="ORF">IHQ68_02535</name>
</gene>
<name>A0ABU1DBQ3_9HYPH</name>
<dbReference type="InterPro" id="IPR016181">
    <property type="entry name" value="Acyl_CoA_acyltransferase"/>
</dbReference>
<evidence type="ECO:0000313" key="2">
    <source>
        <dbReference type="EMBL" id="MDR4305500.1"/>
    </source>
</evidence>
<comment type="caution">
    <text evidence="2">The sequence shown here is derived from an EMBL/GenBank/DDBJ whole genome shotgun (WGS) entry which is preliminary data.</text>
</comment>
<dbReference type="RefSeq" id="WP_309388554.1">
    <property type="nucleotide sequence ID" value="NZ_JADBEO010000004.1"/>
</dbReference>
<protein>
    <submittedName>
        <fullName evidence="2">GNAT family N-acetyltransferase</fullName>
    </submittedName>
</protein>
<dbReference type="InterPro" id="IPR038740">
    <property type="entry name" value="BioF2-like_GNAT_dom"/>
</dbReference>
<feature type="domain" description="BioF2-like acetyltransferase" evidence="1">
    <location>
        <begin position="196"/>
        <end position="342"/>
    </location>
</feature>
<dbReference type="SUPFAM" id="SSF55729">
    <property type="entry name" value="Acyl-CoA N-acyltransferases (Nat)"/>
    <property type="match status" value="1"/>
</dbReference>
<proteinExistence type="predicted"/>
<dbReference type="Pfam" id="PF13480">
    <property type="entry name" value="Acetyltransf_6"/>
    <property type="match status" value="1"/>
</dbReference>
<evidence type="ECO:0000313" key="3">
    <source>
        <dbReference type="Proteomes" id="UP001181622"/>
    </source>
</evidence>